<dbReference type="PROSITE" id="PS50235">
    <property type="entry name" value="USP_3"/>
    <property type="match status" value="1"/>
</dbReference>
<dbReference type="PANTHER" id="PTHR24006:SF827">
    <property type="entry name" value="UBIQUITIN CARBOXYL-TERMINAL HYDROLASE 34"/>
    <property type="match status" value="1"/>
</dbReference>
<dbReference type="OrthoDB" id="289038at2759"/>
<dbReference type="GO" id="GO:0005829">
    <property type="term" value="C:cytosol"/>
    <property type="evidence" value="ECO:0007669"/>
    <property type="project" value="TreeGrafter"/>
</dbReference>
<dbReference type="InterPro" id="IPR021905">
    <property type="entry name" value="DUF3517"/>
</dbReference>
<dbReference type="InterPro" id="IPR001394">
    <property type="entry name" value="Peptidase_C19_UCH"/>
</dbReference>
<name>A0A2G9S745_AQUCT</name>
<reference evidence="3" key="1">
    <citation type="journal article" date="2017" name="Nat. Commun.">
        <title>The North American bullfrog draft genome provides insight into hormonal regulation of long noncoding RNA.</title>
        <authorList>
            <person name="Hammond S.A."/>
            <person name="Warren R.L."/>
            <person name="Vandervalk B.P."/>
            <person name="Kucuk E."/>
            <person name="Khan H."/>
            <person name="Gibb E.A."/>
            <person name="Pandoh P."/>
            <person name="Kirk H."/>
            <person name="Zhao Y."/>
            <person name="Jones M."/>
            <person name="Mungall A.J."/>
            <person name="Coope R."/>
            <person name="Pleasance S."/>
            <person name="Moore R.A."/>
            <person name="Holt R.A."/>
            <person name="Round J.M."/>
            <person name="Ohora S."/>
            <person name="Walle B.V."/>
            <person name="Veldhoen N."/>
            <person name="Helbing C.C."/>
            <person name="Birol I."/>
        </authorList>
    </citation>
    <scope>NUCLEOTIDE SEQUENCE [LARGE SCALE GENOMIC DNA]</scope>
</reference>
<protein>
    <recommendedName>
        <fullName evidence="1">USP domain-containing protein</fullName>
    </recommendedName>
</protein>
<dbReference type="InterPro" id="IPR028889">
    <property type="entry name" value="USP"/>
</dbReference>
<keyword evidence="3" id="KW-1185">Reference proteome</keyword>
<dbReference type="Pfam" id="PF12030">
    <property type="entry name" value="DUF3517"/>
    <property type="match status" value="1"/>
</dbReference>
<dbReference type="AlphaFoldDB" id="A0A2G9S745"/>
<dbReference type="InterPro" id="IPR018200">
    <property type="entry name" value="USP_CS"/>
</dbReference>
<organism evidence="2 3">
    <name type="scientific">Aquarana catesbeiana</name>
    <name type="common">American bullfrog</name>
    <name type="synonym">Rana catesbeiana</name>
    <dbReference type="NCBI Taxonomy" id="8400"/>
    <lineage>
        <taxon>Eukaryota</taxon>
        <taxon>Metazoa</taxon>
        <taxon>Chordata</taxon>
        <taxon>Craniata</taxon>
        <taxon>Vertebrata</taxon>
        <taxon>Euteleostomi</taxon>
        <taxon>Amphibia</taxon>
        <taxon>Batrachia</taxon>
        <taxon>Anura</taxon>
        <taxon>Neobatrachia</taxon>
        <taxon>Ranoidea</taxon>
        <taxon>Ranidae</taxon>
        <taxon>Aquarana</taxon>
    </lineage>
</organism>
<dbReference type="Gene3D" id="3.90.70.10">
    <property type="entry name" value="Cysteine proteinases"/>
    <property type="match status" value="1"/>
</dbReference>
<dbReference type="Pfam" id="PF00443">
    <property type="entry name" value="UCH"/>
    <property type="match status" value="1"/>
</dbReference>
<dbReference type="InterPro" id="IPR050164">
    <property type="entry name" value="Peptidase_C19"/>
</dbReference>
<sequence length="857" mass="99127">MRYTFNMVTMMKEKVNTHFSFPLRLDMTPYTEDFLMGKNDRIEGFKEEGEEAKETESYEYDLIGVTVHTGTADGGHYYSFIRDITKTYDSVTDKFMDFSFEKTHSAYMLFYKRVEPEEETSKEVKFDVSSELLELSTSFVLETFIHSKEKPTMLQWIELLTKQFNNSQAACEWFLDRMADDDWWPMQILIKCPNQIVRQMFQRLCIHVIQRLRSAHAHLYLQPGMEDGSDDMDGPVEDIGSRSCVTRFVKTLLSIMEHGVKPHSKHLTEYFAFLYEFVKMGEEESQFLLSLQAISTMVHFYMGTKGPENVEVLSEEEEGEEEEEEDILSLAEEKYRPAALEKMIALIAFLVEQSRSESFIPSFIPNSLSWGLKSSEMLSGRTKEIASMLFTSIAKLTPEAANPFFKLLTMIMEFSGGPPGMPPFASYILQRIWEVIEYNPSQCLDWLAVQTPRNKLAHSWVLQNMENWVERFLLAHNYPRVRTSAAYLLVSLIPSNSFRQMFRSTRSLHIPTRDLPLSPETTVVLHQVYNVLLGLLSRAKLYVDAAVHGTTKLVPYFSFMTYCLISKTEKLMFSTYFMDLWNLFQPKLSEPAIATNHNKQALLSFWYNVCVDCPENVRLIVQNPVVTKNIAFNYILADHDDQDVVLFNRGMLPAYYGILRMCCEQSPAFTRQLASHQNIQWAFKNLTPHASQYPASSPKGGDIMSRLWCCVRYETSMQKRTIICPIILLCVRPLSDLAWLYLSCSAFRILLESDEDRLLVVFNRGLILMTESFNTLHMMYHEATACHVTGDLVELLSIFLSVLKSTRPYLQRKDVKQALIQWQERIEFAHKLLTLLNSYSPPELRNACIGKPFLYAV</sequence>
<accession>A0A2G9S745</accession>
<dbReference type="PROSITE" id="PS00973">
    <property type="entry name" value="USP_2"/>
    <property type="match status" value="1"/>
</dbReference>
<dbReference type="EMBL" id="KV925725">
    <property type="protein sequence ID" value="PIO35283.1"/>
    <property type="molecule type" value="Genomic_DNA"/>
</dbReference>
<dbReference type="Proteomes" id="UP000228934">
    <property type="component" value="Unassembled WGS sequence"/>
</dbReference>
<dbReference type="SUPFAM" id="SSF54001">
    <property type="entry name" value="Cysteine proteinases"/>
    <property type="match status" value="1"/>
</dbReference>
<dbReference type="GO" id="GO:0005634">
    <property type="term" value="C:nucleus"/>
    <property type="evidence" value="ECO:0007669"/>
    <property type="project" value="TreeGrafter"/>
</dbReference>
<feature type="domain" description="USP" evidence="1">
    <location>
        <begin position="1"/>
        <end position="114"/>
    </location>
</feature>
<proteinExistence type="predicted"/>
<dbReference type="GO" id="GO:0004843">
    <property type="term" value="F:cysteine-type deubiquitinase activity"/>
    <property type="evidence" value="ECO:0007669"/>
    <property type="project" value="InterPro"/>
</dbReference>
<dbReference type="InterPro" id="IPR038765">
    <property type="entry name" value="Papain-like_cys_pep_sf"/>
</dbReference>
<evidence type="ECO:0000313" key="3">
    <source>
        <dbReference type="Proteomes" id="UP000228934"/>
    </source>
</evidence>
<gene>
    <name evidence="2" type="ORF">AB205_0129550</name>
</gene>
<dbReference type="InterPro" id="IPR016024">
    <property type="entry name" value="ARM-type_fold"/>
</dbReference>
<evidence type="ECO:0000259" key="1">
    <source>
        <dbReference type="PROSITE" id="PS50235"/>
    </source>
</evidence>
<evidence type="ECO:0000313" key="2">
    <source>
        <dbReference type="EMBL" id="PIO35283.1"/>
    </source>
</evidence>
<dbReference type="GO" id="GO:0016579">
    <property type="term" value="P:protein deubiquitination"/>
    <property type="evidence" value="ECO:0007669"/>
    <property type="project" value="InterPro"/>
</dbReference>
<dbReference type="SUPFAM" id="SSF48371">
    <property type="entry name" value="ARM repeat"/>
    <property type="match status" value="1"/>
</dbReference>
<dbReference type="PANTHER" id="PTHR24006">
    <property type="entry name" value="UBIQUITIN CARBOXYL-TERMINAL HYDROLASE"/>
    <property type="match status" value="1"/>
</dbReference>